<keyword evidence="3" id="KW-1185">Reference proteome</keyword>
<proteinExistence type="predicted"/>
<dbReference type="PANTHER" id="PTHR33488:SF2">
    <property type="entry name" value="EARLY ENDOSOME ANTIGEN 1-LIKE"/>
    <property type="match status" value="1"/>
</dbReference>
<evidence type="ECO:0000256" key="1">
    <source>
        <dbReference type="SAM" id="Coils"/>
    </source>
</evidence>
<keyword evidence="1" id="KW-0175">Coiled coil</keyword>
<gene>
    <name evidence="2" type="ORF">chiPu_0022061</name>
</gene>
<dbReference type="AlphaFoldDB" id="A0A401RJ29"/>
<dbReference type="OrthoDB" id="5406275at2759"/>
<evidence type="ECO:0000313" key="3">
    <source>
        <dbReference type="Proteomes" id="UP000287033"/>
    </source>
</evidence>
<accession>A0A401RJ29</accession>
<organism evidence="2 3">
    <name type="scientific">Chiloscyllium punctatum</name>
    <name type="common">Brownbanded bambooshark</name>
    <name type="synonym">Hemiscyllium punctatum</name>
    <dbReference type="NCBI Taxonomy" id="137246"/>
    <lineage>
        <taxon>Eukaryota</taxon>
        <taxon>Metazoa</taxon>
        <taxon>Chordata</taxon>
        <taxon>Craniata</taxon>
        <taxon>Vertebrata</taxon>
        <taxon>Chondrichthyes</taxon>
        <taxon>Elasmobranchii</taxon>
        <taxon>Galeomorphii</taxon>
        <taxon>Galeoidea</taxon>
        <taxon>Orectolobiformes</taxon>
        <taxon>Hemiscylliidae</taxon>
        <taxon>Chiloscyllium</taxon>
    </lineage>
</organism>
<name>A0A401RJ29_CHIPU</name>
<dbReference type="OMA" id="QLANICQ"/>
<protein>
    <submittedName>
        <fullName evidence="2">Uncharacterized protein</fullName>
    </submittedName>
</protein>
<dbReference type="STRING" id="137246.A0A401RJ29"/>
<feature type="coiled-coil region" evidence="1">
    <location>
        <begin position="464"/>
        <end position="502"/>
    </location>
</feature>
<evidence type="ECO:0000313" key="2">
    <source>
        <dbReference type="EMBL" id="GCC18134.1"/>
    </source>
</evidence>
<dbReference type="EMBL" id="BEZZ01005758">
    <property type="protein sequence ID" value="GCC18134.1"/>
    <property type="molecule type" value="Genomic_DNA"/>
</dbReference>
<sequence>MAKKDENLLASINSAFLKHSKVEEVKRDNLLMMQPYANWEEFLMPAPMSIAILGELIIISSTTDFPVNKHSPDRQYQHIKYPESFRACLMQVSNQGWKCFNLAHKNMDQIRLHSQSVPTHLKSAVKTLMQGEQQSLERLLPLQLGSIKAVADDCLGLAQEVERSFSSITDLIHELLEACTGAKGMYEEESKVVRRSLEDANLRKTTAEKEKRQADEYFTRMNKQVEEAHDAYKRAVESAPSEWGVVGMFAVENSINLVSNLVSGFMSMVTADPVSLSTTVVETLANVGNVIADKVRNKGQAEACSQQAEVDPVAASNVLSKSSELLIATVKLQDLLSADAKLSLDKLLDQMTGSVNISRRMFQQIKTEINLEEDCNPKEAALTLCRKGIAICQKLEEVGQCENPTEEQMEKVAGRIGELYGKVVKFSAGCVAQNPTVLPQTAPNLSRAAGEQQPEDQSMVHTVVTQARIKIENAKAHLDSTRAEYERSFEAMKQSNKELDEILVMMRKCQVTKVDFDVTLKMLTQGLDALGRVREQWTKMIRFFEMVSNLIHICLTKSLRKFVTDSEEIQAIKGYSQHQHVRDLIYVQAFQATNISHLVNMIARTYVEISSKYLMDRVTSLGRLITLDPEDAEFQSERQLLQRGCAEARQMIMERVLSNKEQFEVQIQQRIEAIDSGLKAVLPPPSELELQAIESSLNQENPSIFREIAEEEEDGQWA</sequence>
<dbReference type="Proteomes" id="UP000287033">
    <property type="component" value="Unassembled WGS sequence"/>
</dbReference>
<reference evidence="2 3" key="1">
    <citation type="journal article" date="2018" name="Nat. Ecol. Evol.">
        <title>Shark genomes provide insights into elasmobranch evolution and the origin of vertebrates.</title>
        <authorList>
            <person name="Hara Y"/>
            <person name="Yamaguchi K"/>
            <person name="Onimaru K"/>
            <person name="Kadota M"/>
            <person name="Koyanagi M"/>
            <person name="Keeley SD"/>
            <person name="Tatsumi K"/>
            <person name="Tanaka K"/>
            <person name="Motone F"/>
            <person name="Kageyama Y"/>
            <person name="Nozu R"/>
            <person name="Adachi N"/>
            <person name="Nishimura O"/>
            <person name="Nakagawa R"/>
            <person name="Tanegashima C"/>
            <person name="Kiyatake I"/>
            <person name="Matsumoto R"/>
            <person name="Murakumo K"/>
            <person name="Nishida K"/>
            <person name="Terakita A"/>
            <person name="Kuratani S"/>
            <person name="Sato K"/>
            <person name="Hyodo S Kuraku.S."/>
        </authorList>
    </citation>
    <scope>NUCLEOTIDE SEQUENCE [LARGE SCALE GENOMIC DNA]</scope>
</reference>
<dbReference type="PANTHER" id="PTHR33488">
    <property type="entry name" value="ZGC:162509"/>
    <property type="match status" value="1"/>
</dbReference>
<comment type="caution">
    <text evidence="2">The sequence shown here is derived from an EMBL/GenBank/DDBJ whole genome shotgun (WGS) entry which is preliminary data.</text>
</comment>